<reference evidence="1" key="1">
    <citation type="submission" date="2018-06" db="EMBL/GenBank/DDBJ databases">
        <authorList>
            <person name="Zhirakovskaya E."/>
        </authorList>
    </citation>
    <scope>NUCLEOTIDE SEQUENCE</scope>
</reference>
<dbReference type="Pfam" id="PF09957">
    <property type="entry name" value="VapB_antitoxin"/>
    <property type="match status" value="1"/>
</dbReference>
<protein>
    <submittedName>
        <fullName evidence="1">Antitoxin to Toxin 1, PIN domain</fullName>
    </submittedName>
</protein>
<dbReference type="AlphaFoldDB" id="A0A3B1B4C4"/>
<gene>
    <name evidence="1" type="ORF">MNBD_GAMMA26-1820</name>
</gene>
<dbReference type="EMBL" id="UOFX01000080">
    <property type="protein sequence ID" value="VAX10992.1"/>
    <property type="molecule type" value="Genomic_DNA"/>
</dbReference>
<dbReference type="InterPro" id="IPR019239">
    <property type="entry name" value="VapB_antitoxin"/>
</dbReference>
<name>A0A3B1B4C4_9ZZZZ</name>
<sequence>MATNLAIDDNLLQEALSISGLKTKKDTVNYALKEFINRRKQLEILALFGKLEPDTDYDYKKAREH</sequence>
<accession>A0A3B1B4C4</accession>
<organism evidence="1">
    <name type="scientific">hydrothermal vent metagenome</name>
    <dbReference type="NCBI Taxonomy" id="652676"/>
    <lineage>
        <taxon>unclassified sequences</taxon>
        <taxon>metagenomes</taxon>
        <taxon>ecological metagenomes</taxon>
    </lineage>
</organism>
<proteinExistence type="predicted"/>
<evidence type="ECO:0000313" key="1">
    <source>
        <dbReference type="EMBL" id="VAX10992.1"/>
    </source>
</evidence>